<sequence>MGEVCPHSEGGHGPSQKPGHAALITTGLDIVQERRSTKLALSRPLKNPSNSHLKNVQGVVTSFYGDYGLISGSIYFSCHVVTNQVPVKVGQKVRVVLEEVAASHGFKAIKVDALCDDIDDPGSSEPKTRVLTACVTSVSTDAVYISKKTYFSLDIVSEDFMPYNGDWLAIEYSILPGTYNIKAHSVKPIERRHVEEVCITSRLGRNGVIDNNIFFTLDSLDLPDGYSPQVDDLVNVVMVESVQLCYLWRAISLIPVKLL</sequence>
<reference evidence="4" key="2">
    <citation type="journal article" date="2013" name="Nat. Commun.">
        <title>Genome of the Chinese tree shrew.</title>
        <authorList>
            <person name="Fan Y."/>
            <person name="Huang Z.Y."/>
            <person name="Cao C.C."/>
            <person name="Chen C.S."/>
            <person name="Chen Y.X."/>
            <person name="Fan D.D."/>
            <person name="He J."/>
            <person name="Hou H.L."/>
            <person name="Hu L."/>
            <person name="Hu X.T."/>
            <person name="Jiang X.T."/>
            <person name="Lai R."/>
            <person name="Lang Y.S."/>
            <person name="Liang B."/>
            <person name="Liao S.G."/>
            <person name="Mu D."/>
            <person name="Ma Y.Y."/>
            <person name="Niu Y.Y."/>
            <person name="Sun X.Q."/>
            <person name="Xia J.Q."/>
            <person name="Xiao J."/>
            <person name="Xiong Z.Q."/>
            <person name="Xu L."/>
            <person name="Yang L."/>
            <person name="Zhang Y."/>
            <person name="Zhao W."/>
            <person name="Zhao X.D."/>
            <person name="Zheng Y.T."/>
            <person name="Zhou J.M."/>
            <person name="Zhu Y.B."/>
            <person name="Zhang G.J."/>
            <person name="Wang J."/>
            <person name="Yao Y.G."/>
        </authorList>
    </citation>
    <scope>NUCLEOTIDE SEQUENCE [LARGE SCALE GENOMIC DNA]</scope>
</reference>
<dbReference type="Proteomes" id="UP000011518">
    <property type="component" value="Unassembled WGS sequence"/>
</dbReference>
<reference evidence="4" key="1">
    <citation type="submission" date="2012-07" db="EMBL/GenBank/DDBJ databases">
        <title>Genome of the Chinese tree shrew, a rising model animal genetically related to primates.</title>
        <authorList>
            <person name="Zhang G."/>
            <person name="Fan Y."/>
            <person name="Yao Y."/>
            <person name="Huang Z."/>
        </authorList>
    </citation>
    <scope>NUCLEOTIDE SEQUENCE [LARGE SCALE GENOMIC DNA]</scope>
</reference>
<dbReference type="eggNOG" id="KOG1804">
    <property type="taxonomic scope" value="Eukaryota"/>
</dbReference>
<dbReference type="STRING" id="246437.L9J9E1"/>
<dbReference type="AlphaFoldDB" id="L9J9E1"/>
<evidence type="ECO:0000313" key="4">
    <source>
        <dbReference type="Proteomes" id="UP000011518"/>
    </source>
</evidence>
<dbReference type="PANTHER" id="PTHR45418:SF1">
    <property type="entry name" value="CANCER_TESTIS ANTIGEN 55"/>
    <property type="match status" value="1"/>
</dbReference>
<evidence type="ECO:0000313" key="3">
    <source>
        <dbReference type="EMBL" id="ELW46943.1"/>
    </source>
</evidence>
<keyword evidence="4" id="KW-1185">Reference proteome</keyword>
<protein>
    <submittedName>
        <fullName evidence="3">Uncharacterized protein</fullName>
    </submittedName>
</protein>
<organism evidence="3 4">
    <name type="scientific">Tupaia chinensis</name>
    <name type="common">Chinese tree shrew</name>
    <name type="synonym">Tupaia belangeri chinensis</name>
    <dbReference type="NCBI Taxonomy" id="246437"/>
    <lineage>
        <taxon>Eukaryota</taxon>
        <taxon>Metazoa</taxon>
        <taxon>Chordata</taxon>
        <taxon>Craniata</taxon>
        <taxon>Vertebrata</taxon>
        <taxon>Euteleostomi</taxon>
        <taxon>Mammalia</taxon>
        <taxon>Eutheria</taxon>
        <taxon>Euarchontoglires</taxon>
        <taxon>Scandentia</taxon>
        <taxon>Tupaiidae</taxon>
        <taxon>Tupaia</taxon>
    </lineage>
</organism>
<dbReference type="InParanoid" id="L9J9E1"/>
<evidence type="ECO:0000256" key="1">
    <source>
        <dbReference type="ARBA" id="ARBA00004496"/>
    </source>
</evidence>
<gene>
    <name evidence="3" type="ORF">TREES_T100012454</name>
</gene>
<comment type="subcellular location">
    <subcellularLocation>
        <location evidence="1">Cytoplasm</location>
    </subcellularLocation>
</comment>
<name>L9J9E1_TUPCH</name>
<dbReference type="GO" id="GO:0005737">
    <property type="term" value="C:cytoplasm"/>
    <property type="evidence" value="ECO:0007669"/>
    <property type="project" value="UniProtKB-SubCell"/>
</dbReference>
<dbReference type="PANTHER" id="PTHR45418">
    <property type="entry name" value="CANCER/TESTIS ANTIGEN 55"/>
    <property type="match status" value="1"/>
</dbReference>
<proteinExistence type="predicted"/>
<accession>L9J9E1</accession>
<dbReference type="EMBL" id="KB321176">
    <property type="protein sequence ID" value="ELW46943.1"/>
    <property type="molecule type" value="Genomic_DNA"/>
</dbReference>
<keyword evidence="2" id="KW-0963">Cytoplasm</keyword>
<evidence type="ECO:0000256" key="2">
    <source>
        <dbReference type="ARBA" id="ARBA00022490"/>
    </source>
</evidence>